<keyword evidence="3" id="KW-0418">Kinase</keyword>
<dbReference type="Pfam" id="PF01627">
    <property type="entry name" value="Hpt"/>
    <property type="match status" value="1"/>
</dbReference>
<protein>
    <submittedName>
        <fullName evidence="3">Signal transduction histidine kinase</fullName>
    </submittedName>
</protein>
<dbReference type="GO" id="GO:0009927">
    <property type="term" value="F:histidine phosphotransfer kinase activity"/>
    <property type="evidence" value="ECO:0007669"/>
    <property type="project" value="InterPro"/>
</dbReference>
<name>A0AAD5K575_9FUNG</name>
<dbReference type="InterPro" id="IPR045871">
    <property type="entry name" value="AHP1-5/YPD1"/>
</dbReference>
<dbReference type="PANTHER" id="PTHR28242">
    <property type="entry name" value="PHOSPHORELAY INTERMEDIATE PROTEIN YPD1"/>
    <property type="match status" value="1"/>
</dbReference>
<evidence type="ECO:0000313" key="4">
    <source>
        <dbReference type="Proteomes" id="UP001209540"/>
    </source>
</evidence>
<accession>A0AAD5K575</accession>
<dbReference type="PANTHER" id="PTHR28242:SF52">
    <property type="entry name" value="PHOSPHORELAY INTERMEDIATE PROTEIN YPD1"/>
    <property type="match status" value="1"/>
</dbReference>
<dbReference type="FunFam" id="1.20.120.160:FF:000007">
    <property type="entry name" value="Multistep phosphorelay regulator 1"/>
    <property type="match status" value="1"/>
</dbReference>
<dbReference type="GO" id="GO:0000160">
    <property type="term" value="P:phosphorelay signal transduction system"/>
    <property type="evidence" value="ECO:0007669"/>
    <property type="project" value="InterPro"/>
</dbReference>
<evidence type="ECO:0000256" key="1">
    <source>
        <dbReference type="PROSITE-ProRule" id="PRU00110"/>
    </source>
</evidence>
<organism evidence="3 4">
    <name type="scientific">Phascolomyces articulosus</name>
    <dbReference type="NCBI Taxonomy" id="60185"/>
    <lineage>
        <taxon>Eukaryota</taxon>
        <taxon>Fungi</taxon>
        <taxon>Fungi incertae sedis</taxon>
        <taxon>Mucoromycota</taxon>
        <taxon>Mucoromycotina</taxon>
        <taxon>Mucoromycetes</taxon>
        <taxon>Mucorales</taxon>
        <taxon>Lichtheimiaceae</taxon>
        <taxon>Phascolomyces</taxon>
    </lineage>
</organism>
<dbReference type="CDD" id="cd00088">
    <property type="entry name" value="HPT"/>
    <property type="match status" value="1"/>
</dbReference>
<proteinExistence type="predicted"/>
<keyword evidence="4" id="KW-1185">Reference proteome</keyword>
<dbReference type="Gene3D" id="1.20.120.160">
    <property type="entry name" value="HPT domain"/>
    <property type="match status" value="1"/>
</dbReference>
<keyword evidence="3" id="KW-0808">Transferase</keyword>
<keyword evidence="1" id="KW-0597">Phosphoprotein</keyword>
<dbReference type="SMART" id="SM00073">
    <property type="entry name" value="HPT"/>
    <property type="match status" value="1"/>
</dbReference>
<dbReference type="InterPro" id="IPR036641">
    <property type="entry name" value="HPT_dom_sf"/>
</dbReference>
<feature type="domain" description="HPt" evidence="2">
    <location>
        <begin position="21"/>
        <end position="126"/>
    </location>
</feature>
<dbReference type="SUPFAM" id="SSF47226">
    <property type="entry name" value="Histidine-containing phosphotransfer domain, HPT domain"/>
    <property type="match status" value="1"/>
</dbReference>
<dbReference type="GO" id="GO:0005737">
    <property type="term" value="C:cytoplasm"/>
    <property type="evidence" value="ECO:0007669"/>
    <property type="project" value="TreeGrafter"/>
</dbReference>
<gene>
    <name evidence="3" type="ORF">BDA99DRAFT_434952</name>
</gene>
<dbReference type="EMBL" id="JAIXMP010000008">
    <property type="protein sequence ID" value="KAI9269171.1"/>
    <property type="molecule type" value="Genomic_DNA"/>
</dbReference>
<dbReference type="PROSITE" id="PS50894">
    <property type="entry name" value="HPT"/>
    <property type="match status" value="1"/>
</dbReference>
<dbReference type="Proteomes" id="UP001209540">
    <property type="component" value="Unassembled WGS sequence"/>
</dbReference>
<evidence type="ECO:0000259" key="2">
    <source>
        <dbReference type="PROSITE" id="PS50894"/>
    </source>
</evidence>
<sequence length="132" mass="15112">MEDLIDTSTFDQLLDMDDEEDHEFSYSIVVNYFEQAEATFKDMDAALDKKDLSELSRLGHFLKGSSAAIGLKKVKASCEKIQNIGNCQDEVGVKDLDKTEALKKLTQILPRVKAEYTEAEEYLKNFYEQETR</sequence>
<dbReference type="GO" id="GO:0005634">
    <property type="term" value="C:nucleus"/>
    <property type="evidence" value="ECO:0007669"/>
    <property type="project" value="TreeGrafter"/>
</dbReference>
<dbReference type="AlphaFoldDB" id="A0AAD5K575"/>
<comment type="caution">
    <text evidence="3">The sequence shown here is derived from an EMBL/GenBank/DDBJ whole genome shotgun (WGS) entry which is preliminary data.</text>
</comment>
<dbReference type="GO" id="GO:0043424">
    <property type="term" value="F:protein histidine kinase binding"/>
    <property type="evidence" value="ECO:0007669"/>
    <property type="project" value="InterPro"/>
</dbReference>
<dbReference type="InterPro" id="IPR008207">
    <property type="entry name" value="Sig_transdc_His_kin_Hpt_dom"/>
</dbReference>
<feature type="modified residue" description="Phosphohistidine" evidence="1">
    <location>
        <position position="60"/>
    </location>
</feature>
<reference evidence="3" key="2">
    <citation type="submission" date="2023-02" db="EMBL/GenBank/DDBJ databases">
        <authorList>
            <consortium name="DOE Joint Genome Institute"/>
            <person name="Mondo S.J."/>
            <person name="Chang Y."/>
            <person name="Wang Y."/>
            <person name="Ahrendt S."/>
            <person name="Andreopoulos W."/>
            <person name="Barry K."/>
            <person name="Beard J."/>
            <person name="Benny G.L."/>
            <person name="Blankenship S."/>
            <person name="Bonito G."/>
            <person name="Cuomo C."/>
            <person name="Desiro A."/>
            <person name="Gervers K.A."/>
            <person name="Hundley H."/>
            <person name="Kuo A."/>
            <person name="LaButti K."/>
            <person name="Lang B.F."/>
            <person name="Lipzen A."/>
            <person name="O'Donnell K."/>
            <person name="Pangilinan J."/>
            <person name="Reynolds N."/>
            <person name="Sandor L."/>
            <person name="Smith M.W."/>
            <person name="Tsang A."/>
            <person name="Grigoriev I.V."/>
            <person name="Stajich J.E."/>
            <person name="Spatafora J.W."/>
        </authorList>
    </citation>
    <scope>NUCLEOTIDE SEQUENCE</scope>
    <source>
        <strain evidence="3">RSA 2281</strain>
    </source>
</reference>
<reference evidence="3" key="1">
    <citation type="journal article" date="2022" name="IScience">
        <title>Evolution of zygomycete secretomes and the origins of terrestrial fungal ecologies.</title>
        <authorList>
            <person name="Chang Y."/>
            <person name="Wang Y."/>
            <person name="Mondo S."/>
            <person name="Ahrendt S."/>
            <person name="Andreopoulos W."/>
            <person name="Barry K."/>
            <person name="Beard J."/>
            <person name="Benny G.L."/>
            <person name="Blankenship S."/>
            <person name="Bonito G."/>
            <person name="Cuomo C."/>
            <person name="Desiro A."/>
            <person name="Gervers K.A."/>
            <person name="Hundley H."/>
            <person name="Kuo A."/>
            <person name="LaButti K."/>
            <person name="Lang B.F."/>
            <person name="Lipzen A."/>
            <person name="O'Donnell K."/>
            <person name="Pangilinan J."/>
            <person name="Reynolds N."/>
            <person name="Sandor L."/>
            <person name="Smith M.E."/>
            <person name="Tsang A."/>
            <person name="Grigoriev I.V."/>
            <person name="Stajich J.E."/>
            <person name="Spatafora J.W."/>
        </authorList>
    </citation>
    <scope>NUCLEOTIDE SEQUENCE</scope>
    <source>
        <strain evidence="3">RSA 2281</strain>
    </source>
</reference>
<evidence type="ECO:0000313" key="3">
    <source>
        <dbReference type="EMBL" id="KAI9269171.1"/>
    </source>
</evidence>